<evidence type="ECO:0000259" key="1">
    <source>
        <dbReference type="SMART" id="SM00642"/>
    </source>
</evidence>
<dbReference type="PANTHER" id="PTHR10357">
    <property type="entry name" value="ALPHA-AMYLASE FAMILY MEMBER"/>
    <property type="match status" value="1"/>
</dbReference>
<feature type="domain" description="Glycosyl hydrolase family 13 catalytic" evidence="1">
    <location>
        <begin position="20"/>
        <end position="400"/>
    </location>
</feature>
<dbReference type="Gene3D" id="2.60.40.1180">
    <property type="entry name" value="Golgi alpha-mannosidase II"/>
    <property type="match status" value="1"/>
</dbReference>
<proteinExistence type="predicted"/>
<name>A0A4R4ZZT7_9ACTN</name>
<reference evidence="2 3" key="1">
    <citation type="submission" date="2019-02" db="EMBL/GenBank/DDBJ databases">
        <title>Draft genome sequences of novel Actinobacteria.</title>
        <authorList>
            <person name="Sahin N."/>
            <person name="Ay H."/>
            <person name="Saygin H."/>
        </authorList>
    </citation>
    <scope>NUCLEOTIDE SEQUENCE [LARGE SCALE GENOMIC DNA]</scope>
    <source>
        <strain evidence="2 3">8K307</strain>
    </source>
</reference>
<evidence type="ECO:0000313" key="2">
    <source>
        <dbReference type="EMBL" id="TDD64901.1"/>
    </source>
</evidence>
<dbReference type="Gene3D" id="3.90.400.10">
    <property type="entry name" value="Oligo-1,6-glucosidase, Domain 2"/>
    <property type="match status" value="1"/>
</dbReference>
<dbReference type="InterPro" id="IPR017853">
    <property type="entry name" value="GH"/>
</dbReference>
<dbReference type="RefSeq" id="WP_132107440.1">
    <property type="nucleotide sequence ID" value="NZ_SMLB01000060.1"/>
</dbReference>
<dbReference type="SUPFAM" id="SSF51445">
    <property type="entry name" value="(Trans)glycosidases"/>
    <property type="match status" value="1"/>
</dbReference>
<dbReference type="InterPro" id="IPR006047">
    <property type="entry name" value="GH13_cat_dom"/>
</dbReference>
<gene>
    <name evidence="2" type="ORF">E1262_26950</name>
</gene>
<dbReference type="InterPro" id="IPR045857">
    <property type="entry name" value="O16G_dom_2"/>
</dbReference>
<dbReference type="AlphaFoldDB" id="A0A4R4ZZT7"/>
<dbReference type="InterPro" id="IPR054049">
    <property type="entry name" value="SupH-like_C"/>
</dbReference>
<sequence length="539" mass="61444">MSRRRRSAGDLWWKNAVIYCLDVQTFLDSDGDGCGDLGGLTERIDYLEGLGVTCLWLMPFYPSPERDDGYDIVDFYGVDERLGTLGTFVEMVRTAQDRGIRVIVDLVVNHTSHNHPWFRSARKGRDAPFHDFYVWRDEKPDDKPKDVVFPGEERSTWAWDDQAGQWYYHRFYTEQPDLNTANPAVRDEIALVAGFWLALGLAGFRVDAVPFLIEESDRAAAASQEPHELMRDLRAYLTRRRGDAVLLGEVNLPPDQAVEYFGETADELTMEFAFTVNQAMYLALVREDAGPLVKALRSLPEIPRECQWVNFVRSHDELTLDQLSEDERGEVFAALGPEPDVQLYGRGIRRRLPSMLDGDERRVRMVYSLMFSLPGTPALFYGEEIGMTENLDIAGRLSVRSPMQWSGERHAGFSPAPEGARLCRPIPDGAKVTVESQRRDPDSLLNWMERLIRRRKECPELGWGRLELLESAGPVLAHRSDWQGRTVVAVHNLSGRPAQVRLPRDDGWERLTDLLGTDDHAPGDELELEPYGHRWFRPG</sequence>
<organism evidence="2 3">
    <name type="scientific">Jiangella aurantiaca</name>
    <dbReference type="NCBI Taxonomy" id="2530373"/>
    <lineage>
        <taxon>Bacteria</taxon>
        <taxon>Bacillati</taxon>
        <taxon>Actinomycetota</taxon>
        <taxon>Actinomycetes</taxon>
        <taxon>Jiangellales</taxon>
        <taxon>Jiangellaceae</taxon>
        <taxon>Jiangella</taxon>
    </lineage>
</organism>
<dbReference type="GO" id="GO:0005975">
    <property type="term" value="P:carbohydrate metabolic process"/>
    <property type="evidence" value="ECO:0007669"/>
    <property type="project" value="InterPro"/>
</dbReference>
<dbReference type="PANTHER" id="PTHR10357:SF219">
    <property type="entry name" value="MALTOSE ALPHA-D-GLUCOSYLTRANSFERASE"/>
    <property type="match status" value="1"/>
</dbReference>
<evidence type="ECO:0000313" key="3">
    <source>
        <dbReference type="Proteomes" id="UP000295217"/>
    </source>
</evidence>
<dbReference type="Proteomes" id="UP000295217">
    <property type="component" value="Unassembled WGS sequence"/>
</dbReference>
<dbReference type="Gene3D" id="3.20.20.80">
    <property type="entry name" value="Glycosidases"/>
    <property type="match status" value="1"/>
</dbReference>
<dbReference type="SMART" id="SM00642">
    <property type="entry name" value="Aamy"/>
    <property type="match status" value="1"/>
</dbReference>
<dbReference type="EMBL" id="SMLB01000060">
    <property type="protein sequence ID" value="TDD64901.1"/>
    <property type="molecule type" value="Genomic_DNA"/>
</dbReference>
<dbReference type="SUPFAM" id="SSF51011">
    <property type="entry name" value="Glycosyl hydrolase domain"/>
    <property type="match status" value="1"/>
</dbReference>
<comment type="caution">
    <text evidence="2">The sequence shown here is derived from an EMBL/GenBank/DDBJ whole genome shotgun (WGS) entry which is preliminary data.</text>
</comment>
<dbReference type="Pfam" id="PF00128">
    <property type="entry name" value="Alpha-amylase"/>
    <property type="match status" value="2"/>
</dbReference>
<dbReference type="CDD" id="cd11334">
    <property type="entry name" value="AmyAc_TreS"/>
    <property type="match status" value="1"/>
</dbReference>
<protein>
    <submittedName>
        <fullName evidence="2">Trehalose synthase</fullName>
    </submittedName>
</protein>
<keyword evidence="3" id="KW-1185">Reference proteome</keyword>
<accession>A0A4R4ZZT7</accession>
<dbReference type="Pfam" id="PF22157">
    <property type="entry name" value="SupH-like_C"/>
    <property type="match status" value="1"/>
</dbReference>
<dbReference type="OrthoDB" id="9043248at2"/>
<dbReference type="InterPro" id="IPR013780">
    <property type="entry name" value="Glyco_hydro_b"/>
</dbReference>